<dbReference type="GO" id="GO:0016758">
    <property type="term" value="F:hexosyltransferase activity"/>
    <property type="evidence" value="ECO:0007669"/>
    <property type="project" value="UniProtKB-ARBA"/>
</dbReference>
<dbReference type="Pfam" id="PF00535">
    <property type="entry name" value="Glycos_transf_2"/>
    <property type="match status" value="1"/>
</dbReference>
<dbReference type="SUPFAM" id="SSF53448">
    <property type="entry name" value="Nucleotide-diphospho-sugar transferases"/>
    <property type="match status" value="1"/>
</dbReference>
<accession>A0A5R9PHD0</accession>
<dbReference type="AlphaFoldDB" id="A0A5R9PHD0"/>
<keyword evidence="3" id="KW-1185">Reference proteome</keyword>
<evidence type="ECO:0000313" key="3">
    <source>
        <dbReference type="Proteomes" id="UP000308508"/>
    </source>
</evidence>
<dbReference type="PANTHER" id="PTHR22916:SF3">
    <property type="entry name" value="UDP-GLCNAC:BETAGAL BETA-1,3-N-ACETYLGLUCOSAMINYLTRANSFERASE-LIKE PROTEIN 1"/>
    <property type="match status" value="1"/>
</dbReference>
<dbReference type="PANTHER" id="PTHR22916">
    <property type="entry name" value="GLYCOSYLTRANSFERASE"/>
    <property type="match status" value="1"/>
</dbReference>
<dbReference type="STRING" id="1123377.GCA_000423885_00837"/>
<organism evidence="2 3">
    <name type="scientific">Thermomonas fusca</name>
    <dbReference type="NCBI Taxonomy" id="215690"/>
    <lineage>
        <taxon>Bacteria</taxon>
        <taxon>Pseudomonadati</taxon>
        <taxon>Pseudomonadota</taxon>
        <taxon>Gammaproteobacteria</taxon>
        <taxon>Lysobacterales</taxon>
        <taxon>Lysobacteraceae</taxon>
        <taxon>Thermomonas</taxon>
    </lineage>
</organism>
<evidence type="ECO:0000259" key="1">
    <source>
        <dbReference type="Pfam" id="PF00535"/>
    </source>
</evidence>
<gene>
    <name evidence="2" type="ORF">E5S66_00870</name>
</gene>
<dbReference type="Gene3D" id="3.90.550.10">
    <property type="entry name" value="Spore Coat Polysaccharide Biosynthesis Protein SpsA, Chain A"/>
    <property type="match status" value="1"/>
</dbReference>
<evidence type="ECO:0000313" key="2">
    <source>
        <dbReference type="EMBL" id="TLX22616.1"/>
    </source>
</evidence>
<dbReference type="InterPro" id="IPR001173">
    <property type="entry name" value="Glyco_trans_2-like"/>
</dbReference>
<sequence>MQRPAVAAAESAAAPWLGLLVPAHNAARYIETCLHSLLEQAAGDPGIEVLVLDDASSDDTGAILARLAAAHPGQLRVLLAPRNGGISAARNRLLAEATACYLWFVDADDVLLPGAIAGLRDVLDRHDPDLVLCDFRYLRERGLSRTRCTCHAPANTPSDSRARLVAATLAAGELHVWSKVARRELWQQVAFPIDRHFEDIAGTCQLLAQVRRWVHVHRPWLGYRQHPHSIMATLTHARLDEWMMALEGMQPLLADAEVAADAAAVQAAADFRLRNLASALRRTARLPAADRATAQTTLAKARTRLFPHGTAPVLRAWLRRGWWLRALRTHRALRAAFGR</sequence>
<proteinExistence type="predicted"/>
<keyword evidence="2" id="KW-0808">Transferase</keyword>
<name>A0A5R9PHD0_9GAMM</name>
<reference evidence="2 3" key="1">
    <citation type="submission" date="2019-04" db="EMBL/GenBank/DDBJ databases">
        <authorList>
            <person name="Grouzdev D.S."/>
            <person name="Nazina T.N."/>
        </authorList>
    </citation>
    <scope>NUCLEOTIDE SEQUENCE [LARGE SCALE GENOMIC DNA]</scope>
    <source>
        <strain evidence="2 3">SHC 3-19</strain>
    </source>
</reference>
<dbReference type="Proteomes" id="UP000308508">
    <property type="component" value="Unassembled WGS sequence"/>
</dbReference>
<dbReference type="InterPro" id="IPR029044">
    <property type="entry name" value="Nucleotide-diphossugar_trans"/>
</dbReference>
<feature type="domain" description="Glycosyltransferase 2-like" evidence="1">
    <location>
        <begin position="20"/>
        <end position="149"/>
    </location>
</feature>
<protein>
    <submittedName>
        <fullName evidence="2">Glycosyltransferase family 2 protein</fullName>
    </submittedName>
</protein>
<dbReference type="CDD" id="cd00761">
    <property type="entry name" value="Glyco_tranf_GTA_type"/>
    <property type="match status" value="1"/>
</dbReference>
<comment type="caution">
    <text evidence="2">The sequence shown here is derived from an EMBL/GenBank/DDBJ whole genome shotgun (WGS) entry which is preliminary data.</text>
</comment>
<dbReference type="EMBL" id="SROY01000001">
    <property type="protein sequence ID" value="TLX22616.1"/>
    <property type="molecule type" value="Genomic_DNA"/>
</dbReference>